<keyword evidence="2" id="KW-1185">Reference proteome</keyword>
<comment type="caution">
    <text evidence="1">The sequence shown here is derived from an EMBL/GenBank/DDBJ whole genome shotgun (WGS) entry which is preliminary data.</text>
</comment>
<dbReference type="AlphaFoldDB" id="A0AAN8E8C3"/>
<sequence length="403" mass="45501">MKLTTTLRGRMQQLLASLHPPSPPTAPEGQRLLNVLQGSFQKQLDEKHPDPFHTKSDAHDKHYVPITRESVSSHATTNYFASVLSHPVISTAVDPSTAGKDAVARFERMFTDSKLSMTSLQLLMQSYTEARKKADVESSALLGDRVNSWLHTTDHVAREQFFLTTAFPAAIQMLRREKNEAVLWKWLRMVYERDMIDADLTDRSWLVVENRLVAAIMSLAIGRGDLQDAAQQFVRACQYQIDSGRTQNPQATFVPLISKSLASAIIYYRHQHGIPAKLFTEVRRFLLPWTQKSRHIGPEFSDQLCAIYDPAQPTARLLYHGLANQQRFASSLIDRQARASATSRKTIMTAVLDASKVALDQGHHLEASFLLDFAIDHYPDYLPPRETKETAEQLEVSFNFAPG</sequence>
<proteinExistence type="predicted"/>
<gene>
    <name evidence="1" type="ORF">OHC33_011118</name>
</gene>
<evidence type="ECO:0000313" key="2">
    <source>
        <dbReference type="Proteomes" id="UP001316803"/>
    </source>
</evidence>
<organism evidence="1 2">
    <name type="scientific">Knufia fluminis</name>
    <dbReference type="NCBI Taxonomy" id="191047"/>
    <lineage>
        <taxon>Eukaryota</taxon>
        <taxon>Fungi</taxon>
        <taxon>Dikarya</taxon>
        <taxon>Ascomycota</taxon>
        <taxon>Pezizomycotina</taxon>
        <taxon>Eurotiomycetes</taxon>
        <taxon>Chaetothyriomycetidae</taxon>
        <taxon>Chaetothyriales</taxon>
        <taxon>Trichomeriaceae</taxon>
        <taxon>Knufia</taxon>
    </lineage>
</organism>
<accession>A0AAN8E8C3</accession>
<dbReference type="EMBL" id="JAKLMC020000062">
    <property type="protein sequence ID" value="KAK5947853.1"/>
    <property type="molecule type" value="Genomic_DNA"/>
</dbReference>
<reference evidence="1 2" key="1">
    <citation type="submission" date="2022-12" db="EMBL/GenBank/DDBJ databases">
        <title>Genomic features and morphological characterization of a novel Knufia sp. strain isolated from spacecraft assembly facility.</title>
        <authorList>
            <person name="Teixeira M."/>
            <person name="Chander A.M."/>
            <person name="Stajich J.E."/>
            <person name="Venkateswaran K."/>
        </authorList>
    </citation>
    <scope>NUCLEOTIDE SEQUENCE [LARGE SCALE GENOMIC DNA]</scope>
    <source>
        <strain evidence="1 2">FJI-L2-BK-P2</strain>
    </source>
</reference>
<dbReference type="Proteomes" id="UP001316803">
    <property type="component" value="Unassembled WGS sequence"/>
</dbReference>
<protein>
    <submittedName>
        <fullName evidence="1">Uncharacterized protein</fullName>
    </submittedName>
</protein>
<name>A0AAN8E8C3_9EURO</name>
<evidence type="ECO:0000313" key="1">
    <source>
        <dbReference type="EMBL" id="KAK5947853.1"/>
    </source>
</evidence>